<dbReference type="GO" id="GO:0004222">
    <property type="term" value="F:metalloendopeptidase activity"/>
    <property type="evidence" value="ECO:0007669"/>
    <property type="project" value="TreeGrafter"/>
</dbReference>
<evidence type="ECO:0000313" key="4">
    <source>
        <dbReference type="EMBL" id="MBO8428629.1"/>
    </source>
</evidence>
<dbReference type="Gene3D" id="2.70.70.10">
    <property type="entry name" value="Glucose Permease (Domain IIA)"/>
    <property type="match status" value="1"/>
</dbReference>
<proteinExistence type="predicted"/>
<keyword evidence="2" id="KW-1133">Transmembrane helix</keyword>
<feature type="transmembrane region" description="Helical" evidence="2">
    <location>
        <begin position="38"/>
        <end position="61"/>
    </location>
</feature>
<dbReference type="CDD" id="cd12797">
    <property type="entry name" value="M23_peptidase"/>
    <property type="match status" value="1"/>
</dbReference>
<name>A0A9D9GXQ5_9BACT</name>
<feature type="domain" description="M23ase beta-sheet core" evidence="3">
    <location>
        <begin position="188"/>
        <end position="282"/>
    </location>
</feature>
<dbReference type="Pfam" id="PF01551">
    <property type="entry name" value="Peptidase_M23"/>
    <property type="match status" value="1"/>
</dbReference>
<keyword evidence="1" id="KW-0732">Signal</keyword>
<evidence type="ECO:0000259" key="3">
    <source>
        <dbReference type="Pfam" id="PF01551"/>
    </source>
</evidence>
<keyword evidence="2" id="KW-0812">Transmembrane</keyword>
<comment type="caution">
    <text evidence="4">The sequence shown here is derived from an EMBL/GenBank/DDBJ whole genome shotgun (WGS) entry which is preliminary data.</text>
</comment>
<dbReference type="Proteomes" id="UP000823635">
    <property type="component" value="Unassembled WGS sequence"/>
</dbReference>
<evidence type="ECO:0000256" key="2">
    <source>
        <dbReference type="SAM" id="Phobius"/>
    </source>
</evidence>
<dbReference type="SUPFAM" id="SSF51261">
    <property type="entry name" value="Duplicated hybrid motif"/>
    <property type="match status" value="1"/>
</dbReference>
<keyword evidence="2" id="KW-0472">Membrane</keyword>
<protein>
    <submittedName>
        <fullName evidence="4">M23 family metallopeptidase</fullName>
    </submittedName>
</protein>
<dbReference type="EMBL" id="JADINB010000038">
    <property type="protein sequence ID" value="MBO8428629.1"/>
    <property type="molecule type" value="Genomic_DNA"/>
</dbReference>
<evidence type="ECO:0000256" key="1">
    <source>
        <dbReference type="ARBA" id="ARBA00022729"/>
    </source>
</evidence>
<dbReference type="AlphaFoldDB" id="A0A9D9GXQ5"/>
<reference evidence="4" key="1">
    <citation type="submission" date="2020-10" db="EMBL/GenBank/DDBJ databases">
        <authorList>
            <person name="Gilroy R."/>
        </authorList>
    </citation>
    <scope>NUCLEOTIDE SEQUENCE</scope>
    <source>
        <strain evidence="4">15467</strain>
    </source>
</reference>
<organism evidence="4 5">
    <name type="scientific">Candidatus Egerieousia excrementavium</name>
    <dbReference type="NCBI Taxonomy" id="2840778"/>
    <lineage>
        <taxon>Bacteria</taxon>
        <taxon>Pseudomonadati</taxon>
        <taxon>Bacteroidota</taxon>
        <taxon>Bacteroidia</taxon>
        <taxon>Bacteroidales</taxon>
        <taxon>Candidatus Egerieousia</taxon>
    </lineage>
</organism>
<reference evidence="4" key="2">
    <citation type="journal article" date="2021" name="PeerJ">
        <title>Extensive microbial diversity within the chicken gut microbiome revealed by metagenomics and culture.</title>
        <authorList>
            <person name="Gilroy R."/>
            <person name="Ravi A."/>
            <person name="Getino M."/>
            <person name="Pursley I."/>
            <person name="Horton D.L."/>
            <person name="Alikhan N.F."/>
            <person name="Baker D."/>
            <person name="Gharbi K."/>
            <person name="Hall N."/>
            <person name="Watson M."/>
            <person name="Adriaenssens E.M."/>
            <person name="Foster-Nyarko E."/>
            <person name="Jarju S."/>
            <person name="Secka A."/>
            <person name="Antonio M."/>
            <person name="Oren A."/>
            <person name="Chaudhuri R.R."/>
            <person name="La Ragione R."/>
            <person name="Hildebrand F."/>
            <person name="Pallen M.J."/>
        </authorList>
    </citation>
    <scope>NUCLEOTIDE SEQUENCE</scope>
    <source>
        <strain evidence="4">15467</strain>
    </source>
</reference>
<dbReference type="PANTHER" id="PTHR21666">
    <property type="entry name" value="PEPTIDASE-RELATED"/>
    <property type="match status" value="1"/>
</dbReference>
<dbReference type="InterPro" id="IPR016047">
    <property type="entry name" value="M23ase_b-sheet_dom"/>
</dbReference>
<dbReference type="InterPro" id="IPR011055">
    <property type="entry name" value="Dup_hybrid_motif"/>
</dbReference>
<gene>
    <name evidence="4" type="ORF">IAC68_01685</name>
</gene>
<evidence type="ECO:0000313" key="5">
    <source>
        <dbReference type="Proteomes" id="UP000823635"/>
    </source>
</evidence>
<dbReference type="PANTHER" id="PTHR21666:SF289">
    <property type="entry name" value="L-ALA--D-GLU ENDOPEPTIDASE"/>
    <property type="match status" value="1"/>
</dbReference>
<sequence>MAKKSKGKNKIRLNRRFRISIFSDGTHEKLYTFRCNGLAFVIKTACAAVALLAAVTLLFFYTPLREAIPGYPTAQTRRDIVRNALLADSLQNEINIWRLQFANIQRIVSGEAPMAIDSILALPQLNDSLLRLTEAMAKDDSLLRETVRREDRLGESLKQTKIEQIEGLHFFPPVRGMITQEFNPAVSHPYVDIAAAENSVVSATLDGTVISAYYDRDAGYVIHIQHDNNLVSIYKHNAKLIKETGDKVSAGTPISLVGNTGRLSTAPHLHFELWYRGEPVNPAEYINF</sequence>
<dbReference type="InterPro" id="IPR050570">
    <property type="entry name" value="Cell_wall_metabolism_enzyme"/>
</dbReference>
<accession>A0A9D9GXQ5</accession>